<organism evidence="3 4">
    <name type="scientific">Methanococcoides methylutens MM1</name>
    <dbReference type="NCBI Taxonomy" id="1434104"/>
    <lineage>
        <taxon>Archaea</taxon>
        <taxon>Methanobacteriati</taxon>
        <taxon>Methanobacteriota</taxon>
        <taxon>Stenosarchaea group</taxon>
        <taxon>Methanomicrobia</taxon>
        <taxon>Methanosarcinales</taxon>
        <taxon>Methanosarcinaceae</taxon>
        <taxon>Methanococcoides</taxon>
    </lineage>
</organism>
<accession>A0A0E3SRJ8</accession>
<dbReference type="RefSeq" id="WP_048205668.1">
    <property type="nucleotide sequence ID" value="NZ_CP009518.1"/>
</dbReference>
<keyword evidence="1" id="KW-0175">Coiled coil</keyword>
<keyword evidence="2" id="KW-0812">Transmembrane</keyword>
<dbReference type="KEGG" id="mmet:MCMEM_1543"/>
<sequence>MGWVDVVAGVCTGGLYTIGKSIYQAGNAAESAGDAAEQAGMAIAVIGSTIEAVGEQLESTLKEAEELLVITRMTPRDEDDLWDEEKERLSALRQEETRLLNKLSEMGVEDVTDFSFDFWDMVSDMQNVIKKFRIMARLAAVRKEIHDIFYQEPGVLSNTIYNAKESLERFNTIEQPMIEDILDSLDDNLEVSEEVLQEVKKLFVTKKKVPIAIADLSPEIQGHLEMLQKDKLYYQGLIARKDTLTAQLANVIEQFPEKKFDINMGAVGIAGAHLDVGDIVHGGSHVGNLGDIVAEKPYKDDIVREEGRTDIERPGTNIRHERITDNGFIEKEEPHTARIERADAAIRHEKITDDHFINKAESEIGTDIDREIAREAAVEEREMRSAPSTYKPTAAPTAASEAPKAGMATMSNLNMALAKAPKHSMLTMQPHGAKISASLSTKFDGYQRNYDLLKAQKTFYYRQSLKMEKKYEMLANKWVEEPGIIPKTLDELHGVLKNVRTEEQPRIDELLDNLNANLTETQETISKANDTMDSVQNALSFLDMDTGKIKLGVMVIGGLVVLNLFVGLIVLIRMALGY</sequence>
<dbReference type="EMBL" id="CP009518">
    <property type="protein sequence ID" value="AKB85596.1"/>
    <property type="molecule type" value="Genomic_DNA"/>
</dbReference>
<keyword evidence="2" id="KW-1133">Transmembrane helix</keyword>
<proteinExistence type="predicted"/>
<gene>
    <name evidence="3" type="ORF">MCMEM_1543</name>
</gene>
<dbReference type="STRING" id="1434104.MCMEM_1543"/>
<dbReference type="PATRIC" id="fig|1434104.5.peg.1681"/>
<evidence type="ECO:0000313" key="4">
    <source>
        <dbReference type="Proteomes" id="UP000033048"/>
    </source>
</evidence>
<keyword evidence="4" id="KW-1185">Reference proteome</keyword>
<feature type="coiled-coil region" evidence="1">
    <location>
        <begin position="511"/>
        <end position="538"/>
    </location>
</feature>
<dbReference type="GeneID" id="24894104"/>
<name>A0A0E3SRJ8_METMT</name>
<evidence type="ECO:0000256" key="2">
    <source>
        <dbReference type="SAM" id="Phobius"/>
    </source>
</evidence>
<protein>
    <submittedName>
        <fullName evidence="3">Uncharacterized protein</fullName>
    </submittedName>
</protein>
<keyword evidence="2" id="KW-0472">Membrane</keyword>
<evidence type="ECO:0000256" key="1">
    <source>
        <dbReference type="SAM" id="Coils"/>
    </source>
</evidence>
<dbReference type="Proteomes" id="UP000033048">
    <property type="component" value="Chromosome"/>
</dbReference>
<reference evidence="3 4" key="1">
    <citation type="submission" date="2014-07" db="EMBL/GenBank/DDBJ databases">
        <title>Methanogenic archaea and the global carbon cycle.</title>
        <authorList>
            <person name="Henriksen J.R."/>
            <person name="Luke J."/>
            <person name="Reinhart S."/>
            <person name="Benedict M.N."/>
            <person name="Youngblut N.D."/>
            <person name="Metcalf M.E."/>
            <person name="Whitaker R.J."/>
            <person name="Metcalf W.W."/>
        </authorList>
    </citation>
    <scope>NUCLEOTIDE SEQUENCE [LARGE SCALE GENOMIC DNA]</scope>
    <source>
        <strain evidence="3 4">MM1</strain>
    </source>
</reference>
<feature type="transmembrane region" description="Helical" evidence="2">
    <location>
        <begin position="551"/>
        <end position="572"/>
    </location>
</feature>
<dbReference type="OrthoDB" id="121857at2157"/>
<evidence type="ECO:0000313" key="3">
    <source>
        <dbReference type="EMBL" id="AKB85596.1"/>
    </source>
</evidence>
<dbReference type="AlphaFoldDB" id="A0A0E3SRJ8"/>
<dbReference type="HOGENOM" id="CLU_462817_0_0_2"/>